<evidence type="ECO:0000313" key="4">
    <source>
        <dbReference type="Proteomes" id="UP001499878"/>
    </source>
</evidence>
<feature type="region of interest" description="Disordered" evidence="1">
    <location>
        <begin position="1"/>
        <end position="40"/>
    </location>
</feature>
<organism evidence="3 4">
    <name type="scientific">Streptomyces thinghirensis</name>
    <dbReference type="NCBI Taxonomy" id="551547"/>
    <lineage>
        <taxon>Bacteria</taxon>
        <taxon>Bacillati</taxon>
        <taxon>Actinomycetota</taxon>
        <taxon>Actinomycetes</taxon>
        <taxon>Kitasatosporales</taxon>
        <taxon>Streptomycetaceae</taxon>
        <taxon>Streptomyces</taxon>
    </lineage>
</organism>
<reference evidence="4" key="1">
    <citation type="journal article" date="2019" name="Int. J. Syst. Evol. Microbiol.">
        <title>The Global Catalogue of Microorganisms (GCM) 10K type strain sequencing project: providing services to taxonomists for standard genome sequencing and annotation.</title>
        <authorList>
            <consortium name="The Broad Institute Genomics Platform"/>
            <consortium name="The Broad Institute Genome Sequencing Center for Infectious Disease"/>
            <person name="Wu L."/>
            <person name="Ma J."/>
        </authorList>
    </citation>
    <scope>NUCLEOTIDE SEQUENCE [LARGE SCALE GENOMIC DNA]</scope>
    <source>
        <strain evidence="4">JCM 18306</strain>
    </source>
</reference>
<dbReference type="InterPro" id="IPR020845">
    <property type="entry name" value="AMP-binding_CS"/>
</dbReference>
<dbReference type="Gene3D" id="3.40.50.12780">
    <property type="entry name" value="N-terminal domain of ligase-like"/>
    <property type="match status" value="1"/>
</dbReference>
<feature type="region of interest" description="Disordered" evidence="1">
    <location>
        <begin position="251"/>
        <end position="285"/>
    </location>
</feature>
<dbReference type="Proteomes" id="UP001499878">
    <property type="component" value="Unassembled WGS sequence"/>
</dbReference>
<comment type="caution">
    <text evidence="3">The sequence shown here is derived from an EMBL/GenBank/DDBJ whole genome shotgun (WGS) entry which is preliminary data.</text>
</comment>
<dbReference type="CDD" id="cd04433">
    <property type="entry name" value="AFD_class_I"/>
    <property type="match status" value="1"/>
</dbReference>
<feature type="compositionally biased region" description="Polar residues" evidence="1">
    <location>
        <begin position="1"/>
        <end position="12"/>
    </location>
</feature>
<protein>
    <recommendedName>
        <fullName evidence="2">AMP-dependent synthetase/ligase domain-containing protein</fullName>
    </recommendedName>
</protein>
<dbReference type="EMBL" id="BAABJR010000009">
    <property type="protein sequence ID" value="GAA5210850.1"/>
    <property type="molecule type" value="Genomic_DNA"/>
</dbReference>
<gene>
    <name evidence="3" type="ORF">GCM10023323_40120</name>
</gene>
<evidence type="ECO:0000256" key="1">
    <source>
        <dbReference type="SAM" id="MobiDB-lite"/>
    </source>
</evidence>
<proteinExistence type="predicted"/>
<dbReference type="PROSITE" id="PS00455">
    <property type="entry name" value="AMP_BINDING"/>
    <property type="match status" value="1"/>
</dbReference>
<dbReference type="SUPFAM" id="SSF56801">
    <property type="entry name" value="Acetyl-CoA synthetase-like"/>
    <property type="match status" value="1"/>
</dbReference>
<name>A0ABP9T7X3_9ACTN</name>
<keyword evidence="4" id="KW-1185">Reference proteome</keyword>
<evidence type="ECO:0000259" key="2">
    <source>
        <dbReference type="Pfam" id="PF00501"/>
    </source>
</evidence>
<dbReference type="PANTHER" id="PTHR24096">
    <property type="entry name" value="LONG-CHAIN-FATTY-ACID--COA LIGASE"/>
    <property type="match status" value="1"/>
</dbReference>
<evidence type="ECO:0000313" key="3">
    <source>
        <dbReference type="EMBL" id="GAA5210850.1"/>
    </source>
</evidence>
<feature type="domain" description="AMP-dependent synthetase/ligase" evidence="2">
    <location>
        <begin position="55"/>
        <end position="259"/>
    </location>
</feature>
<dbReference type="PANTHER" id="PTHR24096:SF267">
    <property type="entry name" value="MALONATE--COA LIGASE ACSF3, MITOCHONDRIAL"/>
    <property type="match status" value="1"/>
</dbReference>
<dbReference type="InterPro" id="IPR000873">
    <property type="entry name" value="AMP-dep_synth/lig_dom"/>
</dbReference>
<sequence length="285" mass="29629">MRPLLSVTTRPSSPNPVSSADSGGGGSPVPSGDADGHGDDFGSDDYEVWLSRWPAHDPGVAVADTDSARMMYTSGTTGVPKAALFSGAAVRATFGTGEVVGIAEDSLALVSMPLFHAAGLNLGVVALAAGAHCVIAADAKPGLLLEAVERHRVTTTIVVPAVLRTLLEAPDTDRYDLSALDTVCYEGSPISPDLLRAWLDRFRCGFLQIYGMTETIAATAPSPEDHLGGAERVLSAGRPLPGVTVRIVHPVTGEDVPKGPSARSGPRRRAACTGTGKGPRRRRRC</sequence>
<dbReference type="Pfam" id="PF00501">
    <property type="entry name" value="AMP-binding"/>
    <property type="match status" value="1"/>
</dbReference>
<dbReference type="InterPro" id="IPR042099">
    <property type="entry name" value="ANL_N_sf"/>
</dbReference>
<accession>A0ABP9T7X3</accession>